<keyword evidence="8" id="KW-0645">Protease</keyword>
<accession>A0ABY7WGX6</accession>
<keyword evidence="9" id="KW-0479">Metal-binding</keyword>
<evidence type="ECO:0000256" key="14">
    <source>
        <dbReference type="ARBA" id="ARBA00023034"/>
    </source>
</evidence>
<evidence type="ECO:0000256" key="5">
    <source>
        <dbReference type="ARBA" id="ARBA00014116"/>
    </source>
</evidence>
<evidence type="ECO:0000256" key="18">
    <source>
        <dbReference type="ARBA" id="ARBA00023228"/>
    </source>
</evidence>
<evidence type="ECO:0000256" key="13">
    <source>
        <dbReference type="ARBA" id="ARBA00022833"/>
    </source>
</evidence>
<dbReference type="InterPro" id="IPR007484">
    <property type="entry name" value="Peptidase_M28"/>
</dbReference>
<dbReference type="SUPFAM" id="SSF52025">
    <property type="entry name" value="PA domain"/>
    <property type="match status" value="1"/>
</dbReference>
<keyword evidence="18" id="KW-0458">Lysosome</keyword>
<sequence>MKTSLCILFTFMLSHSFGQDQFTTAYTKIIAEVNQRSAAYANLKSATETIGHRLTGSEQGARAEQYAFDLLTSYGYDVHFQPFELVAWNRKSLALTIGGKMLKSVALAHSPVSAEVSSVLVDVGNGLEEDYQQKNVRGKIVLAYLQLLPGTASGTKNLHRSEKTAIAEKNGAAGVVFINAVKDGVLLTGTASITGDLIRIPAVCIGYEDGLAIKQQLTSATQVPVTIAMQNTADRVTARNIVATLKGKTPEKVVVGGHLDSWDLATGAIDNGIGSFAVLDMARALKKLKIKPKRTIEFVLFMGEEQGLLGSKAYVAQHTQANTLNQVRFMLNFDMTNAPTGFHSSRAEMTKLYANWLPQLQQVDTTFSGENVINAGLHSDHQPFMLSGIPYGGGAGGHLPNNAGAYYHSDNDVFGLVDQKGLEQTVKLGAILAYSLAQTEEIPAARLKETEIADYLEKNGLKIPLQVSGDWRWK</sequence>
<evidence type="ECO:0000256" key="12">
    <source>
        <dbReference type="ARBA" id="ARBA00022824"/>
    </source>
</evidence>
<gene>
    <name evidence="23" type="ORF">PQ465_00575</name>
</gene>
<evidence type="ECO:0000259" key="22">
    <source>
        <dbReference type="Pfam" id="PF04389"/>
    </source>
</evidence>
<keyword evidence="14" id="KW-0333">Golgi apparatus</keyword>
<evidence type="ECO:0000256" key="4">
    <source>
        <dbReference type="ARBA" id="ARBA00004613"/>
    </source>
</evidence>
<evidence type="ECO:0000256" key="1">
    <source>
        <dbReference type="ARBA" id="ARBA00004240"/>
    </source>
</evidence>
<protein>
    <recommendedName>
        <fullName evidence="5">Carboxypeptidase Q</fullName>
    </recommendedName>
    <alternativeName>
        <fullName evidence="20">Plasma glutamate carboxypeptidase</fullName>
    </alternativeName>
</protein>
<evidence type="ECO:0000256" key="2">
    <source>
        <dbReference type="ARBA" id="ARBA00004371"/>
    </source>
</evidence>
<proteinExistence type="predicted"/>
<name>A0ABY7WGX6_9SPHI</name>
<keyword evidence="7" id="KW-0121">Carboxypeptidase</keyword>
<keyword evidence="16" id="KW-0865">Zymogen</keyword>
<dbReference type="InterPro" id="IPR046450">
    <property type="entry name" value="PA_dom_sf"/>
</dbReference>
<keyword evidence="24" id="KW-1185">Reference proteome</keyword>
<evidence type="ECO:0000256" key="10">
    <source>
        <dbReference type="ARBA" id="ARBA00022729"/>
    </source>
</evidence>
<evidence type="ECO:0000256" key="16">
    <source>
        <dbReference type="ARBA" id="ARBA00023145"/>
    </source>
</evidence>
<dbReference type="Pfam" id="PF02225">
    <property type="entry name" value="PA"/>
    <property type="match status" value="1"/>
</dbReference>
<keyword evidence="15" id="KW-0482">Metalloprotease</keyword>
<dbReference type="EMBL" id="CP117880">
    <property type="protein sequence ID" value="WDF68887.1"/>
    <property type="molecule type" value="Genomic_DNA"/>
</dbReference>
<dbReference type="InterPro" id="IPR003137">
    <property type="entry name" value="PA_domain"/>
</dbReference>
<evidence type="ECO:0000256" key="6">
    <source>
        <dbReference type="ARBA" id="ARBA00022525"/>
    </source>
</evidence>
<keyword evidence="11" id="KW-0378">Hydrolase</keyword>
<evidence type="ECO:0000256" key="15">
    <source>
        <dbReference type="ARBA" id="ARBA00023049"/>
    </source>
</evidence>
<keyword evidence="10" id="KW-0732">Signal</keyword>
<keyword evidence="17" id="KW-0325">Glycoprotein</keyword>
<reference evidence="23 24" key="1">
    <citation type="submission" date="2023-02" db="EMBL/GenBank/DDBJ databases">
        <title>Genome sequence of Sphingobacterium sp. KACC 22765.</title>
        <authorList>
            <person name="Kim S."/>
            <person name="Heo J."/>
            <person name="Kwon S.-W."/>
        </authorList>
    </citation>
    <scope>NUCLEOTIDE SEQUENCE [LARGE SCALE GENOMIC DNA]</scope>
    <source>
        <strain evidence="23 24">KACC 22765</strain>
    </source>
</reference>
<evidence type="ECO:0000256" key="19">
    <source>
        <dbReference type="ARBA" id="ARBA00025833"/>
    </source>
</evidence>
<evidence type="ECO:0000256" key="11">
    <source>
        <dbReference type="ARBA" id="ARBA00022801"/>
    </source>
</evidence>
<evidence type="ECO:0000256" key="20">
    <source>
        <dbReference type="ARBA" id="ARBA00033328"/>
    </source>
</evidence>
<feature type="domain" description="Peptidase M28" evidence="22">
    <location>
        <begin position="240"/>
        <end position="425"/>
    </location>
</feature>
<dbReference type="Proteomes" id="UP001221558">
    <property type="component" value="Chromosome"/>
</dbReference>
<evidence type="ECO:0000256" key="3">
    <source>
        <dbReference type="ARBA" id="ARBA00004555"/>
    </source>
</evidence>
<evidence type="ECO:0000259" key="21">
    <source>
        <dbReference type="Pfam" id="PF02225"/>
    </source>
</evidence>
<evidence type="ECO:0000256" key="9">
    <source>
        <dbReference type="ARBA" id="ARBA00022723"/>
    </source>
</evidence>
<keyword evidence="6" id="KW-0964">Secreted</keyword>
<keyword evidence="13" id="KW-0862">Zinc</keyword>
<dbReference type="RefSeq" id="WP_274267615.1">
    <property type="nucleotide sequence ID" value="NZ_CP117880.1"/>
</dbReference>
<evidence type="ECO:0000256" key="17">
    <source>
        <dbReference type="ARBA" id="ARBA00023180"/>
    </source>
</evidence>
<keyword evidence="12" id="KW-0256">Endoplasmic reticulum</keyword>
<dbReference type="Gene3D" id="3.50.30.30">
    <property type="match status" value="1"/>
</dbReference>
<evidence type="ECO:0000256" key="8">
    <source>
        <dbReference type="ARBA" id="ARBA00022670"/>
    </source>
</evidence>
<dbReference type="PANTHER" id="PTHR12053:SF3">
    <property type="entry name" value="CARBOXYPEPTIDASE Q"/>
    <property type="match status" value="1"/>
</dbReference>
<evidence type="ECO:0000313" key="24">
    <source>
        <dbReference type="Proteomes" id="UP001221558"/>
    </source>
</evidence>
<comment type="subcellular location">
    <subcellularLocation>
        <location evidence="1">Endoplasmic reticulum</location>
    </subcellularLocation>
    <subcellularLocation>
        <location evidence="3">Golgi apparatus</location>
    </subcellularLocation>
    <subcellularLocation>
        <location evidence="2">Lysosome</location>
    </subcellularLocation>
    <subcellularLocation>
        <location evidence="4">Secreted</location>
    </subcellularLocation>
</comment>
<dbReference type="SUPFAM" id="SSF53187">
    <property type="entry name" value="Zn-dependent exopeptidases"/>
    <property type="match status" value="1"/>
</dbReference>
<dbReference type="PANTHER" id="PTHR12053">
    <property type="entry name" value="PROTEASE FAMILY M28 PLASMA GLUTAMATE CARBOXYPEPTIDASE-RELATED"/>
    <property type="match status" value="1"/>
</dbReference>
<evidence type="ECO:0000313" key="23">
    <source>
        <dbReference type="EMBL" id="WDF68887.1"/>
    </source>
</evidence>
<feature type="domain" description="PA" evidence="21">
    <location>
        <begin position="125"/>
        <end position="213"/>
    </location>
</feature>
<evidence type="ECO:0000256" key="7">
    <source>
        <dbReference type="ARBA" id="ARBA00022645"/>
    </source>
</evidence>
<comment type="subunit">
    <text evidence="19">Homodimer. The monomeric form is inactive while the homodimer is active.</text>
</comment>
<dbReference type="Gene3D" id="3.40.630.10">
    <property type="entry name" value="Zn peptidases"/>
    <property type="match status" value="1"/>
</dbReference>
<dbReference type="InterPro" id="IPR039866">
    <property type="entry name" value="CPQ"/>
</dbReference>
<organism evidence="23 24">
    <name type="scientific">Sphingobacterium oryzagri</name>
    <dbReference type="NCBI Taxonomy" id="3025669"/>
    <lineage>
        <taxon>Bacteria</taxon>
        <taxon>Pseudomonadati</taxon>
        <taxon>Bacteroidota</taxon>
        <taxon>Sphingobacteriia</taxon>
        <taxon>Sphingobacteriales</taxon>
        <taxon>Sphingobacteriaceae</taxon>
        <taxon>Sphingobacterium</taxon>
    </lineage>
</organism>
<dbReference type="Pfam" id="PF04389">
    <property type="entry name" value="Peptidase_M28"/>
    <property type="match status" value="1"/>
</dbReference>